<dbReference type="AlphaFoldDB" id="A0A1M6WUZ5"/>
<evidence type="ECO:0000256" key="7">
    <source>
        <dbReference type="ARBA" id="ARBA00022695"/>
    </source>
</evidence>
<keyword evidence="5 15" id="KW-0288">FMN</keyword>
<accession>A0A1T4LAA9</accession>
<sequence length="293" mass="32246">MLDLVARAVTVGNFDGCHLGHQEVFQILRTEAKARGLVPTVVSFEPHTRHVLGIPGHPALLTTTEEKSFFVRSLGLDFVALPFSRQVAEQPFQQFFQEKILGELNTKFLVLGHDHRFGAAGKGTFDAIIAAFPDVSAIQVSAKYKDGEILSSSRIRNALENGAVERATTFLGRPYRIHGIVVDGKHLGRTIGFPTANVQTGAFKLIPKYGSYAAVVRLQNSTAHRAVVNIGRQPSIGDLPLAIEAHILDFNQNIYGQSMDVDLVAFIRPEQKFDSLDDLKRQIGMDADFARNI</sequence>
<dbReference type="PANTHER" id="PTHR22749:SF6">
    <property type="entry name" value="RIBOFLAVIN KINASE"/>
    <property type="match status" value="1"/>
</dbReference>
<dbReference type="Gene3D" id="2.40.30.30">
    <property type="entry name" value="Riboflavin kinase-like"/>
    <property type="match status" value="1"/>
</dbReference>
<dbReference type="Gene3D" id="3.40.50.620">
    <property type="entry name" value="HUPs"/>
    <property type="match status" value="1"/>
</dbReference>
<comment type="pathway">
    <text evidence="3 15">Cofactor biosynthesis; FMN biosynthesis; FMN from riboflavin (ATP route): step 1/1.</text>
</comment>
<dbReference type="EC" id="2.7.7.2" evidence="15"/>
<evidence type="ECO:0000256" key="9">
    <source>
        <dbReference type="ARBA" id="ARBA00022777"/>
    </source>
</evidence>
<dbReference type="InterPro" id="IPR015864">
    <property type="entry name" value="FAD_synthase"/>
</dbReference>
<dbReference type="GO" id="GO:0009231">
    <property type="term" value="P:riboflavin biosynthetic process"/>
    <property type="evidence" value="ECO:0007669"/>
    <property type="project" value="InterPro"/>
</dbReference>
<dbReference type="SUPFAM" id="SSF52374">
    <property type="entry name" value="Nucleotidylyl transferase"/>
    <property type="match status" value="1"/>
</dbReference>
<dbReference type="SMART" id="SM00904">
    <property type="entry name" value="Flavokinase"/>
    <property type="match status" value="1"/>
</dbReference>
<dbReference type="Pfam" id="PF06574">
    <property type="entry name" value="FAD_syn"/>
    <property type="match status" value="1"/>
</dbReference>
<keyword evidence="19" id="KW-1185">Reference proteome</keyword>
<evidence type="ECO:0000313" key="17">
    <source>
        <dbReference type="EMBL" id="SHK97592.1"/>
    </source>
</evidence>
<dbReference type="InterPro" id="IPR015865">
    <property type="entry name" value="Riboflavin_kinase_bac/euk"/>
</dbReference>
<dbReference type="InterPro" id="IPR002606">
    <property type="entry name" value="Riboflavin_kinase_bac"/>
</dbReference>
<keyword evidence="10 15" id="KW-0274">FAD</keyword>
<dbReference type="SUPFAM" id="SSF82114">
    <property type="entry name" value="Riboflavin kinase-like"/>
    <property type="match status" value="1"/>
</dbReference>
<evidence type="ECO:0000256" key="5">
    <source>
        <dbReference type="ARBA" id="ARBA00022643"/>
    </source>
</evidence>
<dbReference type="Proteomes" id="UP000190449">
    <property type="component" value="Unassembled WGS sequence"/>
</dbReference>
<evidence type="ECO:0000256" key="2">
    <source>
        <dbReference type="ARBA" id="ARBA00004726"/>
    </source>
</evidence>
<dbReference type="Proteomes" id="UP000184275">
    <property type="component" value="Unassembled WGS sequence"/>
</dbReference>
<protein>
    <recommendedName>
        <fullName evidence="15">Riboflavin biosynthesis protein</fullName>
    </recommendedName>
    <domain>
        <recommendedName>
            <fullName evidence="15">Riboflavin kinase</fullName>
            <ecNumber evidence="15">2.7.1.26</ecNumber>
        </recommendedName>
        <alternativeName>
            <fullName evidence="15">Flavokinase</fullName>
        </alternativeName>
    </domain>
    <domain>
        <recommendedName>
            <fullName evidence="15">FMN adenylyltransferase</fullName>
            <ecNumber evidence="15">2.7.7.2</ecNumber>
        </recommendedName>
        <alternativeName>
            <fullName evidence="15">FAD pyrophosphorylase</fullName>
        </alternativeName>
        <alternativeName>
            <fullName evidence="15">FAD synthase</fullName>
        </alternativeName>
    </domain>
</protein>
<organism evidence="17 19">
    <name type="scientific">Fibrobacter intestinalis</name>
    <dbReference type="NCBI Taxonomy" id="28122"/>
    <lineage>
        <taxon>Bacteria</taxon>
        <taxon>Pseudomonadati</taxon>
        <taxon>Fibrobacterota</taxon>
        <taxon>Fibrobacteria</taxon>
        <taxon>Fibrobacterales</taxon>
        <taxon>Fibrobacteraceae</taxon>
        <taxon>Fibrobacter</taxon>
    </lineage>
</organism>
<evidence type="ECO:0000256" key="13">
    <source>
        <dbReference type="ARBA" id="ARBA00047880"/>
    </source>
</evidence>
<dbReference type="GO" id="GO:0005524">
    <property type="term" value="F:ATP binding"/>
    <property type="evidence" value="ECO:0007669"/>
    <property type="project" value="UniProtKB-UniRule"/>
</dbReference>
<dbReference type="GO" id="GO:0008531">
    <property type="term" value="F:riboflavin kinase activity"/>
    <property type="evidence" value="ECO:0007669"/>
    <property type="project" value="UniProtKB-UniRule"/>
</dbReference>
<keyword evidence="11 15" id="KW-0067">ATP-binding</keyword>
<evidence type="ECO:0000256" key="11">
    <source>
        <dbReference type="ARBA" id="ARBA00022840"/>
    </source>
</evidence>
<dbReference type="RefSeq" id="WP_073305394.1">
    <property type="nucleotide sequence ID" value="NZ_FRAW01000027.1"/>
</dbReference>
<feature type="domain" description="Riboflavin kinase" evidence="16">
    <location>
        <begin position="170"/>
        <end position="293"/>
    </location>
</feature>
<evidence type="ECO:0000256" key="15">
    <source>
        <dbReference type="PIRNR" id="PIRNR004491"/>
    </source>
</evidence>
<evidence type="ECO:0000256" key="14">
    <source>
        <dbReference type="ARBA" id="ARBA00049494"/>
    </source>
</evidence>
<keyword evidence="12" id="KW-0511">Multifunctional enzyme</keyword>
<name>A0A1M6WUZ5_9BACT</name>
<dbReference type="GO" id="GO:0006747">
    <property type="term" value="P:FAD biosynthetic process"/>
    <property type="evidence" value="ECO:0007669"/>
    <property type="project" value="UniProtKB-UniRule"/>
</dbReference>
<dbReference type="UniPathway" id="UPA00276">
    <property type="reaction ID" value="UER00406"/>
</dbReference>
<evidence type="ECO:0000259" key="16">
    <source>
        <dbReference type="SMART" id="SM00904"/>
    </source>
</evidence>
<evidence type="ECO:0000256" key="6">
    <source>
        <dbReference type="ARBA" id="ARBA00022679"/>
    </source>
</evidence>
<evidence type="ECO:0000256" key="10">
    <source>
        <dbReference type="ARBA" id="ARBA00022827"/>
    </source>
</evidence>
<dbReference type="GO" id="GO:0003919">
    <property type="term" value="F:FMN adenylyltransferase activity"/>
    <property type="evidence" value="ECO:0007669"/>
    <property type="project" value="UniProtKB-UniRule"/>
</dbReference>
<evidence type="ECO:0000313" key="20">
    <source>
        <dbReference type="Proteomes" id="UP000190449"/>
    </source>
</evidence>
<evidence type="ECO:0000313" key="18">
    <source>
        <dbReference type="EMBL" id="SJZ51498.1"/>
    </source>
</evidence>
<evidence type="ECO:0000256" key="3">
    <source>
        <dbReference type="ARBA" id="ARBA00005201"/>
    </source>
</evidence>
<dbReference type="STRING" id="28122.SAMN02745108_00824"/>
<proteinExistence type="inferred from homology"/>
<keyword evidence="6 15" id="KW-0808">Transferase</keyword>
<dbReference type="CDD" id="cd02064">
    <property type="entry name" value="FAD_synthetase_N"/>
    <property type="match status" value="1"/>
</dbReference>
<keyword evidence="4 15" id="KW-0285">Flavoprotein</keyword>
<dbReference type="UniPathway" id="UPA00277">
    <property type="reaction ID" value="UER00407"/>
</dbReference>
<gene>
    <name evidence="18" type="ORF">SAMN02745108_00824</name>
    <name evidence="17" type="ORF">SAMN05720469_12718</name>
</gene>
<dbReference type="InterPro" id="IPR023465">
    <property type="entry name" value="Riboflavin_kinase_dom_sf"/>
</dbReference>
<reference evidence="18 20" key="3">
    <citation type="submission" date="2017-02" db="EMBL/GenBank/DDBJ databases">
        <authorList>
            <person name="Peterson S.W."/>
        </authorList>
    </citation>
    <scope>NUCLEOTIDE SEQUENCE [LARGE SCALE GENOMIC DNA]</scope>
    <source>
        <strain evidence="18 20">ATCC 43854</strain>
    </source>
</reference>
<dbReference type="EMBL" id="FRAW01000027">
    <property type="protein sequence ID" value="SHK97592.1"/>
    <property type="molecule type" value="Genomic_DNA"/>
</dbReference>
<dbReference type="EC" id="2.7.1.26" evidence="15"/>
<evidence type="ECO:0000313" key="19">
    <source>
        <dbReference type="Proteomes" id="UP000184275"/>
    </source>
</evidence>
<keyword evidence="7 15" id="KW-0548">Nucleotidyltransferase</keyword>
<dbReference type="EMBL" id="FUWU01000010">
    <property type="protein sequence ID" value="SJZ51498.1"/>
    <property type="molecule type" value="Genomic_DNA"/>
</dbReference>
<evidence type="ECO:0000256" key="8">
    <source>
        <dbReference type="ARBA" id="ARBA00022741"/>
    </source>
</evidence>
<dbReference type="PANTHER" id="PTHR22749">
    <property type="entry name" value="RIBOFLAVIN KINASE/FMN ADENYLYLTRANSFERASE"/>
    <property type="match status" value="1"/>
</dbReference>
<dbReference type="NCBIfam" id="TIGR00083">
    <property type="entry name" value="ribF"/>
    <property type="match status" value="1"/>
</dbReference>
<accession>A0A1M6WUZ5</accession>
<comment type="similarity">
    <text evidence="15">Belongs to the ribF family.</text>
</comment>
<keyword evidence="9 15" id="KW-0418">Kinase</keyword>
<keyword evidence="8 15" id="KW-0547">Nucleotide-binding</keyword>
<dbReference type="PIRSF" id="PIRSF004491">
    <property type="entry name" value="FAD_Synth"/>
    <property type="match status" value="1"/>
</dbReference>
<comment type="catalytic activity">
    <reaction evidence="13 15">
        <text>riboflavin + ATP = FMN + ADP + H(+)</text>
        <dbReference type="Rhea" id="RHEA:14357"/>
        <dbReference type="ChEBI" id="CHEBI:15378"/>
        <dbReference type="ChEBI" id="CHEBI:30616"/>
        <dbReference type="ChEBI" id="CHEBI:57986"/>
        <dbReference type="ChEBI" id="CHEBI:58210"/>
        <dbReference type="ChEBI" id="CHEBI:456216"/>
        <dbReference type="EC" id="2.7.1.26"/>
    </reaction>
</comment>
<evidence type="ECO:0000256" key="12">
    <source>
        <dbReference type="ARBA" id="ARBA00023268"/>
    </source>
</evidence>
<comment type="catalytic activity">
    <reaction evidence="14 15">
        <text>FMN + ATP + H(+) = FAD + diphosphate</text>
        <dbReference type="Rhea" id="RHEA:17237"/>
        <dbReference type="ChEBI" id="CHEBI:15378"/>
        <dbReference type="ChEBI" id="CHEBI:30616"/>
        <dbReference type="ChEBI" id="CHEBI:33019"/>
        <dbReference type="ChEBI" id="CHEBI:57692"/>
        <dbReference type="ChEBI" id="CHEBI:58210"/>
        <dbReference type="EC" id="2.7.7.2"/>
    </reaction>
</comment>
<reference evidence="19" key="1">
    <citation type="submission" date="2016-11" db="EMBL/GenBank/DDBJ databases">
        <authorList>
            <person name="Varghese N."/>
            <person name="Submissions S."/>
        </authorList>
    </citation>
    <scope>NUCLEOTIDE SEQUENCE [LARGE SCALE GENOMIC DNA]</scope>
    <source>
        <strain evidence="19">UWOS</strain>
    </source>
</reference>
<evidence type="ECO:0000256" key="4">
    <source>
        <dbReference type="ARBA" id="ARBA00022630"/>
    </source>
</evidence>
<comment type="function">
    <text evidence="1">Catalyzes the phosphorylation of riboflavin to FMN followed by the adenylation of FMN to FAD.</text>
</comment>
<dbReference type="GO" id="GO:0009398">
    <property type="term" value="P:FMN biosynthetic process"/>
    <property type="evidence" value="ECO:0007669"/>
    <property type="project" value="UniProtKB-UniRule"/>
</dbReference>
<dbReference type="Pfam" id="PF01687">
    <property type="entry name" value="Flavokinase"/>
    <property type="match status" value="1"/>
</dbReference>
<evidence type="ECO:0000256" key="1">
    <source>
        <dbReference type="ARBA" id="ARBA00002121"/>
    </source>
</evidence>
<dbReference type="InterPro" id="IPR023468">
    <property type="entry name" value="Riboflavin_kinase"/>
</dbReference>
<comment type="pathway">
    <text evidence="2 15">Cofactor biosynthesis; FAD biosynthesis; FAD from FMN: step 1/1.</text>
</comment>
<reference evidence="17" key="2">
    <citation type="submission" date="2016-11" db="EMBL/GenBank/DDBJ databases">
        <authorList>
            <person name="Jaros S."/>
            <person name="Januszkiewicz K."/>
            <person name="Wedrychowicz H."/>
        </authorList>
    </citation>
    <scope>NUCLEOTIDE SEQUENCE [LARGE SCALE GENOMIC DNA]</scope>
    <source>
        <strain evidence="17">UWOS</strain>
    </source>
</reference>
<dbReference type="InterPro" id="IPR014729">
    <property type="entry name" value="Rossmann-like_a/b/a_fold"/>
</dbReference>